<evidence type="ECO:0000313" key="2">
    <source>
        <dbReference type="EMBL" id="RTZ13487.1"/>
    </source>
</evidence>
<accession>A0A432CTG6</accession>
<dbReference type="EMBL" id="RXZH01000022">
    <property type="protein sequence ID" value="RTZ13487.1"/>
    <property type="molecule type" value="Genomic_DNA"/>
</dbReference>
<keyword evidence="1" id="KW-0812">Transmembrane</keyword>
<proteinExistence type="predicted"/>
<protein>
    <submittedName>
        <fullName evidence="2">Uncharacterized protein</fullName>
    </submittedName>
</protein>
<keyword evidence="1" id="KW-1133">Transmembrane helix</keyword>
<feature type="transmembrane region" description="Helical" evidence="1">
    <location>
        <begin position="49"/>
        <end position="68"/>
    </location>
</feature>
<evidence type="ECO:0000313" key="3">
    <source>
        <dbReference type="Proteomes" id="UP000268973"/>
    </source>
</evidence>
<dbReference type="Proteomes" id="UP000268973">
    <property type="component" value="Unassembled WGS sequence"/>
</dbReference>
<reference evidence="2 3" key="1">
    <citation type="submission" date="2018-12" db="EMBL/GenBank/DDBJ databases">
        <title>Vibrio sp. isolated from China Sea.</title>
        <authorList>
            <person name="Li Y."/>
        </authorList>
    </citation>
    <scope>NUCLEOTIDE SEQUENCE [LARGE SCALE GENOMIC DNA]</scope>
    <source>
        <strain evidence="2 3">BEI207</strain>
    </source>
</reference>
<gene>
    <name evidence="2" type="ORF">EJ063_20020</name>
</gene>
<evidence type="ECO:0000256" key="1">
    <source>
        <dbReference type="SAM" id="Phobius"/>
    </source>
</evidence>
<comment type="caution">
    <text evidence="2">The sequence shown here is derived from an EMBL/GenBank/DDBJ whole genome shotgun (WGS) entry which is preliminary data.</text>
</comment>
<dbReference type="AlphaFoldDB" id="A0A432CTG6"/>
<keyword evidence="1" id="KW-0472">Membrane</keyword>
<name>A0A432CTG6_9VIBR</name>
<sequence length="69" mass="7811">MTFCFRIGGNAVLVGLLLDSLFLKLIHLLKTHSVNQSFQVLPLVLTVRILRRCIFHVVSVIVALKLRLI</sequence>
<organism evidence="2 3">
    <name type="scientific">Vibrio aquaticus</name>
    <dbReference type="NCBI Taxonomy" id="2496559"/>
    <lineage>
        <taxon>Bacteria</taxon>
        <taxon>Pseudomonadati</taxon>
        <taxon>Pseudomonadota</taxon>
        <taxon>Gammaproteobacteria</taxon>
        <taxon>Vibrionales</taxon>
        <taxon>Vibrionaceae</taxon>
        <taxon>Vibrio</taxon>
    </lineage>
</organism>
<keyword evidence="3" id="KW-1185">Reference proteome</keyword>
<feature type="transmembrane region" description="Helical" evidence="1">
    <location>
        <begin position="7"/>
        <end position="29"/>
    </location>
</feature>